<organism evidence="3 4">
    <name type="scientific">Pseudomonas schmalbachii</name>
    <dbReference type="NCBI Taxonomy" id="2816993"/>
    <lineage>
        <taxon>Bacteria</taxon>
        <taxon>Pseudomonadati</taxon>
        <taxon>Pseudomonadota</taxon>
        <taxon>Gammaproteobacteria</taxon>
        <taxon>Pseudomonadales</taxon>
        <taxon>Pseudomonadaceae</taxon>
        <taxon>Pseudomonas</taxon>
    </lineage>
</organism>
<evidence type="ECO:0000256" key="2">
    <source>
        <dbReference type="SAM" id="SignalP"/>
    </source>
</evidence>
<dbReference type="SUPFAM" id="SSF48403">
    <property type="entry name" value="Ankyrin repeat"/>
    <property type="match status" value="1"/>
</dbReference>
<dbReference type="RefSeq" id="WP_208311673.1">
    <property type="nucleotide sequence ID" value="NZ_JAELYA010000001.1"/>
</dbReference>
<keyword evidence="4" id="KW-1185">Reference proteome</keyword>
<dbReference type="PROSITE" id="PS50088">
    <property type="entry name" value="ANK_REPEAT"/>
    <property type="match status" value="2"/>
</dbReference>
<keyword evidence="1" id="KW-0040">ANK repeat</keyword>
<gene>
    <name evidence="3" type="ORF">JFY56_01255</name>
</gene>
<dbReference type="Pfam" id="PF13637">
    <property type="entry name" value="Ank_4"/>
    <property type="match status" value="1"/>
</dbReference>
<protein>
    <submittedName>
        <fullName evidence="3">Ankyrin repeat domain-containing protein</fullName>
    </submittedName>
</protein>
<dbReference type="SMART" id="SM00248">
    <property type="entry name" value="ANK"/>
    <property type="match status" value="4"/>
</dbReference>
<sequence length="251" mass="27790">MSKFYRLLILMLTLSIMNSCAASREVGGMTSRDAFDDPRVVQMVEAASNGDFKEVDAQIKAGANVNAVGKEGITPLIWQVYLRNVRATEKLLQEGANPNYRDEKHHASALYLAVDAGRVDLLDILLRYKGDPNLLGPQGDSLLHKAVMSFCRDCVELLVERGADVNIARADGDTPANVAVGMAEFDLIVYFLEHGLHDNLQDLAFDLQSRVVPPDSEAQRLKDKVIEMLKARGVQYPDPRYSPPKPPPGWQ</sequence>
<feature type="chain" id="PRO_5045284431" evidence="2">
    <location>
        <begin position="22"/>
        <end position="251"/>
    </location>
</feature>
<name>A0ABS3TKA4_9PSED</name>
<dbReference type="PANTHER" id="PTHR24118">
    <property type="entry name" value="POTE ANKYRIN DOMAIN"/>
    <property type="match status" value="1"/>
</dbReference>
<feature type="signal peptide" evidence="2">
    <location>
        <begin position="1"/>
        <end position="21"/>
    </location>
</feature>
<dbReference type="Pfam" id="PF12796">
    <property type="entry name" value="Ank_2"/>
    <property type="match status" value="1"/>
</dbReference>
<evidence type="ECO:0000313" key="3">
    <source>
        <dbReference type="EMBL" id="MBO3273848.1"/>
    </source>
</evidence>
<keyword evidence="2" id="KW-0732">Signal</keyword>
<dbReference type="InterPro" id="IPR002110">
    <property type="entry name" value="Ankyrin_rpt"/>
</dbReference>
<dbReference type="Proteomes" id="UP000669060">
    <property type="component" value="Unassembled WGS sequence"/>
</dbReference>
<reference evidence="3 4" key="1">
    <citation type="submission" date="2020-12" db="EMBL/GenBank/DDBJ databases">
        <title>Pseudomonas schmalbachii sp. nov. isolated from millipede gut.</title>
        <authorList>
            <person name="Shelomi M."/>
        </authorList>
    </citation>
    <scope>NUCLEOTIDE SEQUENCE [LARGE SCALE GENOMIC DNA]</scope>
    <source>
        <strain evidence="3 4">Milli4</strain>
    </source>
</reference>
<accession>A0ABS3TKA4</accession>
<feature type="repeat" description="ANK" evidence="1">
    <location>
        <begin position="71"/>
        <end position="103"/>
    </location>
</feature>
<dbReference type="InterPro" id="IPR036770">
    <property type="entry name" value="Ankyrin_rpt-contain_sf"/>
</dbReference>
<evidence type="ECO:0000313" key="4">
    <source>
        <dbReference type="Proteomes" id="UP000669060"/>
    </source>
</evidence>
<comment type="caution">
    <text evidence="3">The sequence shown here is derived from an EMBL/GenBank/DDBJ whole genome shotgun (WGS) entry which is preliminary data.</text>
</comment>
<feature type="repeat" description="ANK" evidence="1">
    <location>
        <begin position="138"/>
        <end position="170"/>
    </location>
</feature>
<evidence type="ECO:0000256" key="1">
    <source>
        <dbReference type="PROSITE-ProRule" id="PRU00023"/>
    </source>
</evidence>
<dbReference type="PROSITE" id="PS50297">
    <property type="entry name" value="ANK_REP_REGION"/>
    <property type="match status" value="1"/>
</dbReference>
<dbReference type="Gene3D" id="1.25.40.20">
    <property type="entry name" value="Ankyrin repeat-containing domain"/>
    <property type="match status" value="1"/>
</dbReference>
<proteinExistence type="predicted"/>
<dbReference type="PANTHER" id="PTHR24118:SF99">
    <property type="entry name" value="POTE ANKYRIN DOMAIN FAMILY MEMBER 3C-RELATED"/>
    <property type="match status" value="1"/>
</dbReference>
<dbReference type="EMBL" id="JAELYA010000001">
    <property type="protein sequence ID" value="MBO3273848.1"/>
    <property type="molecule type" value="Genomic_DNA"/>
</dbReference>